<dbReference type="AlphaFoldDB" id="A0A5B7JJ14"/>
<comment type="caution">
    <text evidence="2">The sequence shown here is derived from an EMBL/GenBank/DDBJ whole genome shotgun (WGS) entry which is preliminary data.</text>
</comment>
<dbReference type="Gene3D" id="2.10.90.10">
    <property type="entry name" value="Cystine-knot cytokines"/>
    <property type="match status" value="1"/>
</dbReference>
<feature type="signal peptide" evidence="1">
    <location>
        <begin position="1"/>
        <end position="33"/>
    </location>
</feature>
<dbReference type="InterPro" id="IPR029034">
    <property type="entry name" value="Cystine-knot_cytokine"/>
</dbReference>
<proteinExistence type="predicted"/>
<keyword evidence="1" id="KW-0732">Signal</keyword>
<keyword evidence="3" id="KW-1185">Reference proteome</keyword>
<protein>
    <submittedName>
        <fullName evidence="2">Uncharacterized protein</fullName>
    </submittedName>
</protein>
<evidence type="ECO:0000313" key="3">
    <source>
        <dbReference type="Proteomes" id="UP000324222"/>
    </source>
</evidence>
<name>A0A5B7JJ14_PORTR</name>
<accession>A0A5B7JJ14</accession>
<dbReference type="EMBL" id="VSRR010093961">
    <property type="protein sequence ID" value="MPC93187.1"/>
    <property type="molecule type" value="Genomic_DNA"/>
</dbReference>
<reference evidence="2 3" key="1">
    <citation type="submission" date="2019-05" db="EMBL/GenBank/DDBJ databases">
        <title>Another draft genome of Portunus trituberculatus and its Hox gene families provides insights of decapod evolution.</title>
        <authorList>
            <person name="Jeong J.-H."/>
            <person name="Song I."/>
            <person name="Kim S."/>
            <person name="Choi T."/>
            <person name="Kim D."/>
            <person name="Ryu S."/>
            <person name="Kim W."/>
        </authorList>
    </citation>
    <scope>NUCLEOTIDE SEQUENCE [LARGE SCALE GENOMIC DNA]</scope>
    <source>
        <tissue evidence="2">Muscle</tissue>
    </source>
</reference>
<dbReference type="Proteomes" id="UP000324222">
    <property type="component" value="Unassembled WGS sequence"/>
</dbReference>
<sequence length="162" mass="18277">MSAEQSYQRVMPVRVWAALILMATVFIASVVRAKQDDENGRELLIQQKTDLEKLKCEPVLSIVQLEGELEFHDPLADEDFFPRVFAINRCSEASSFCGNTAMGMPTGKCQPVKIERRIALASYIKGSKMVSQEVLVNEHISCACCEDEVHDQKVRNLTRKDN</sequence>
<organism evidence="2 3">
    <name type="scientific">Portunus trituberculatus</name>
    <name type="common">Swimming crab</name>
    <name type="synonym">Neptunus trituberculatus</name>
    <dbReference type="NCBI Taxonomy" id="210409"/>
    <lineage>
        <taxon>Eukaryota</taxon>
        <taxon>Metazoa</taxon>
        <taxon>Ecdysozoa</taxon>
        <taxon>Arthropoda</taxon>
        <taxon>Crustacea</taxon>
        <taxon>Multicrustacea</taxon>
        <taxon>Malacostraca</taxon>
        <taxon>Eumalacostraca</taxon>
        <taxon>Eucarida</taxon>
        <taxon>Decapoda</taxon>
        <taxon>Pleocyemata</taxon>
        <taxon>Brachyura</taxon>
        <taxon>Eubrachyura</taxon>
        <taxon>Portunoidea</taxon>
        <taxon>Portunidae</taxon>
        <taxon>Portuninae</taxon>
        <taxon>Portunus</taxon>
    </lineage>
</organism>
<evidence type="ECO:0000256" key="1">
    <source>
        <dbReference type="SAM" id="SignalP"/>
    </source>
</evidence>
<evidence type="ECO:0000313" key="2">
    <source>
        <dbReference type="EMBL" id="MPC93187.1"/>
    </source>
</evidence>
<gene>
    <name evidence="2" type="ORF">E2C01_088309</name>
</gene>
<feature type="chain" id="PRO_5022680336" evidence="1">
    <location>
        <begin position="34"/>
        <end position="162"/>
    </location>
</feature>